<evidence type="ECO:0000313" key="2">
    <source>
        <dbReference type="Proteomes" id="UP000653411"/>
    </source>
</evidence>
<evidence type="ECO:0000313" key="1">
    <source>
        <dbReference type="EMBL" id="GGN17208.1"/>
    </source>
</evidence>
<dbReference type="AlphaFoldDB" id="A0A917XEL6"/>
<organism evidence="1 2">
    <name type="scientific">Streptomyces fuscichromogenes</name>
    <dbReference type="NCBI Taxonomy" id="1324013"/>
    <lineage>
        <taxon>Bacteria</taxon>
        <taxon>Bacillati</taxon>
        <taxon>Actinomycetota</taxon>
        <taxon>Actinomycetes</taxon>
        <taxon>Kitasatosporales</taxon>
        <taxon>Streptomycetaceae</taxon>
        <taxon>Streptomyces</taxon>
    </lineage>
</organism>
<sequence>MVPDPGEAAGFRWVTAAEFLALTPVFDRDREFFERVLPGLGRRATP</sequence>
<gene>
    <name evidence="1" type="ORF">GCM10011578_046080</name>
</gene>
<dbReference type="Proteomes" id="UP000653411">
    <property type="component" value="Unassembled WGS sequence"/>
</dbReference>
<proteinExistence type="predicted"/>
<comment type="caution">
    <text evidence="1">The sequence shown here is derived from an EMBL/GenBank/DDBJ whole genome shotgun (WGS) entry which is preliminary data.</text>
</comment>
<protein>
    <submittedName>
        <fullName evidence="1">Uncharacterized protein</fullName>
    </submittedName>
</protein>
<reference evidence="1" key="1">
    <citation type="journal article" date="2014" name="Int. J. Syst. Evol. Microbiol.">
        <title>Complete genome sequence of Corynebacterium casei LMG S-19264T (=DSM 44701T), isolated from a smear-ripened cheese.</title>
        <authorList>
            <consortium name="US DOE Joint Genome Institute (JGI-PGF)"/>
            <person name="Walter F."/>
            <person name="Albersmeier A."/>
            <person name="Kalinowski J."/>
            <person name="Ruckert C."/>
        </authorList>
    </citation>
    <scope>NUCLEOTIDE SEQUENCE</scope>
    <source>
        <strain evidence="1">CGMCC 4.7110</strain>
    </source>
</reference>
<reference evidence="1" key="2">
    <citation type="submission" date="2020-09" db="EMBL/GenBank/DDBJ databases">
        <authorList>
            <person name="Sun Q."/>
            <person name="Zhou Y."/>
        </authorList>
    </citation>
    <scope>NUCLEOTIDE SEQUENCE</scope>
    <source>
        <strain evidence="1">CGMCC 4.7110</strain>
    </source>
</reference>
<name>A0A917XEL6_9ACTN</name>
<dbReference type="EMBL" id="BMML01000010">
    <property type="protein sequence ID" value="GGN17208.1"/>
    <property type="molecule type" value="Genomic_DNA"/>
</dbReference>
<accession>A0A917XEL6</accession>
<dbReference type="RefSeq" id="WP_229713289.1">
    <property type="nucleotide sequence ID" value="NZ_BMML01000010.1"/>
</dbReference>
<keyword evidence="2" id="KW-1185">Reference proteome</keyword>